<dbReference type="GO" id="GO:0015190">
    <property type="term" value="F:L-leucine transmembrane transporter activity"/>
    <property type="evidence" value="ECO:0007669"/>
    <property type="project" value="TreeGrafter"/>
</dbReference>
<feature type="transmembrane region" description="Helical" evidence="9">
    <location>
        <begin position="82"/>
        <end position="99"/>
    </location>
</feature>
<evidence type="ECO:0000313" key="11">
    <source>
        <dbReference type="Proteomes" id="UP000295515"/>
    </source>
</evidence>
<organism evidence="10 11">
    <name type="scientific">Longibaculum muris</name>
    <dbReference type="NCBI Taxonomy" id="1796628"/>
    <lineage>
        <taxon>Bacteria</taxon>
        <taxon>Bacillati</taxon>
        <taxon>Bacillota</taxon>
        <taxon>Erysipelotrichia</taxon>
        <taxon>Erysipelotrichales</taxon>
        <taxon>Coprobacillaceae</taxon>
        <taxon>Longibaculum</taxon>
    </lineage>
</organism>
<feature type="transmembrane region" description="Helical" evidence="9">
    <location>
        <begin position="232"/>
        <end position="256"/>
    </location>
</feature>
<dbReference type="GO" id="GO:0015820">
    <property type="term" value="P:L-leucine transport"/>
    <property type="evidence" value="ECO:0007669"/>
    <property type="project" value="TreeGrafter"/>
</dbReference>
<dbReference type="GO" id="GO:0015818">
    <property type="term" value="P:isoleucine transport"/>
    <property type="evidence" value="ECO:0007669"/>
    <property type="project" value="TreeGrafter"/>
</dbReference>
<dbReference type="AlphaFoldDB" id="A0A4R3Z3W9"/>
<evidence type="ECO:0000256" key="2">
    <source>
        <dbReference type="ARBA" id="ARBA00008540"/>
    </source>
</evidence>
<keyword evidence="6 9" id="KW-0029">Amino-acid transport</keyword>
<dbReference type="GO" id="GO:0005886">
    <property type="term" value="C:plasma membrane"/>
    <property type="evidence" value="ECO:0007669"/>
    <property type="project" value="UniProtKB-SubCell"/>
</dbReference>
<reference evidence="10 11" key="1">
    <citation type="submission" date="2019-03" db="EMBL/GenBank/DDBJ databases">
        <title>Genomic Encyclopedia of Type Strains, Phase IV (KMG-IV): sequencing the most valuable type-strain genomes for metagenomic binning, comparative biology and taxonomic classification.</title>
        <authorList>
            <person name="Goeker M."/>
        </authorList>
    </citation>
    <scope>NUCLEOTIDE SEQUENCE [LARGE SCALE GENOMIC DNA]</scope>
    <source>
        <strain evidence="10 11">DSM 29487</strain>
    </source>
</reference>
<feature type="transmembrane region" description="Helical" evidence="9">
    <location>
        <begin position="375"/>
        <end position="394"/>
    </location>
</feature>
<evidence type="ECO:0000256" key="9">
    <source>
        <dbReference type="RuleBase" id="RU362122"/>
    </source>
</evidence>
<gene>
    <name evidence="10" type="ORF">EDD60_10734</name>
</gene>
<proteinExistence type="inferred from homology"/>
<comment type="caution">
    <text evidence="10">The sequence shown here is derived from an EMBL/GenBank/DDBJ whole genome shotgun (WGS) entry which is preliminary data.</text>
</comment>
<dbReference type="GeneID" id="98915128"/>
<feature type="transmembrane region" description="Helical" evidence="9">
    <location>
        <begin position="317"/>
        <end position="339"/>
    </location>
</feature>
<evidence type="ECO:0000256" key="3">
    <source>
        <dbReference type="ARBA" id="ARBA00022448"/>
    </source>
</evidence>
<evidence type="ECO:0000256" key="5">
    <source>
        <dbReference type="ARBA" id="ARBA00022692"/>
    </source>
</evidence>
<comment type="function">
    <text evidence="9">Component of the transport system for branched-chain amino acids.</text>
</comment>
<feature type="transmembrane region" description="Helical" evidence="9">
    <location>
        <begin position="192"/>
        <end position="211"/>
    </location>
</feature>
<feature type="transmembrane region" description="Helical" evidence="9">
    <location>
        <begin position="276"/>
        <end position="305"/>
    </location>
</feature>
<evidence type="ECO:0000256" key="6">
    <source>
        <dbReference type="ARBA" id="ARBA00022970"/>
    </source>
</evidence>
<feature type="transmembrane region" description="Helical" evidence="9">
    <location>
        <begin position="345"/>
        <end position="363"/>
    </location>
</feature>
<dbReference type="GO" id="GO:0015188">
    <property type="term" value="F:L-isoleucine transmembrane transporter activity"/>
    <property type="evidence" value="ECO:0007669"/>
    <property type="project" value="TreeGrafter"/>
</dbReference>
<comment type="subcellular location">
    <subcellularLocation>
        <location evidence="1 9">Cell membrane</location>
        <topology evidence="1 9">Multi-pass membrane protein</topology>
    </subcellularLocation>
</comment>
<dbReference type="Proteomes" id="UP000295515">
    <property type="component" value="Unassembled WGS sequence"/>
</dbReference>
<dbReference type="GO" id="GO:0005304">
    <property type="term" value="F:L-valine transmembrane transporter activity"/>
    <property type="evidence" value="ECO:0007669"/>
    <property type="project" value="TreeGrafter"/>
</dbReference>
<accession>A0A4R3Z3W9</accession>
<name>A0A4R3Z3W9_9FIRM</name>
<protein>
    <recommendedName>
        <fullName evidence="9">Branched-chain amino acid transport system carrier protein</fullName>
    </recommendedName>
</protein>
<feature type="transmembrane region" description="Helical" evidence="9">
    <location>
        <begin position="149"/>
        <end position="172"/>
    </location>
</feature>
<dbReference type="EMBL" id="SMCQ01000007">
    <property type="protein sequence ID" value="TCW00545.1"/>
    <property type="molecule type" value="Genomic_DNA"/>
</dbReference>
<keyword evidence="3 9" id="KW-0813">Transport</keyword>
<keyword evidence="5 9" id="KW-0812">Transmembrane</keyword>
<keyword evidence="11" id="KW-1185">Reference proteome</keyword>
<keyword evidence="7 9" id="KW-1133">Transmembrane helix</keyword>
<dbReference type="Pfam" id="PF05525">
    <property type="entry name" value="Branch_AA_trans"/>
    <property type="match status" value="1"/>
</dbReference>
<keyword evidence="4" id="KW-1003">Cell membrane</keyword>
<dbReference type="PANTHER" id="PTHR30588">
    <property type="entry name" value="BRANCHED-CHAIN AMINO ACID TRANSPORT SYSTEM 2 CARRIER PROTEIN"/>
    <property type="match status" value="1"/>
</dbReference>
<dbReference type="RefSeq" id="WP_066448370.1">
    <property type="nucleotide sequence ID" value="NZ_JANKBF010000010.1"/>
</dbReference>
<sequence length="424" mass="46497">MTKLKRKDLLFLGLTLFSMFFGAGNLIFPPFLGEQAGNQAIIAGLGFIVSAVGLPVLGVIAVAKADGLNTLASRVHPRFADLFTLLIYLSIGPCLAIPRTASTSYEMVIAPFFTQQFKFVPILYSFAFFALALYLALNPEKLSDRLGKVLCPLLLTLITIIFLGSFFVEIHYAMPSGNYAQHQFVQGFLDGYQTMDTIAALNFGIIIALNIKNKGLKDAKTVVKYTIKAGMIAGICLAIVYGALIHIGALSSFVTGHHSNGAQTLTAFMQYLFQNMGIVILGAVFFIACLNTCVGLICCCSEYFVERFAYLSYKQWAFVFAVVSMLISNIGLDMILHISLPILNLLYPLSIVLIFLAFIHRYIQKYSYVYQITMLLTGIGSLLGIVPNPIIHSIPLSQYSLGWIPFAVIGLILGIVLSKKNIDN</sequence>
<evidence type="ECO:0000256" key="8">
    <source>
        <dbReference type="ARBA" id="ARBA00023136"/>
    </source>
</evidence>
<feature type="transmembrane region" description="Helical" evidence="9">
    <location>
        <begin position="40"/>
        <end position="62"/>
    </location>
</feature>
<keyword evidence="8 9" id="KW-0472">Membrane</keyword>
<feature type="transmembrane region" description="Helical" evidence="9">
    <location>
        <begin position="119"/>
        <end position="137"/>
    </location>
</feature>
<feature type="transmembrane region" description="Helical" evidence="9">
    <location>
        <begin position="400"/>
        <end position="418"/>
    </location>
</feature>
<evidence type="ECO:0000256" key="7">
    <source>
        <dbReference type="ARBA" id="ARBA00022989"/>
    </source>
</evidence>
<dbReference type="NCBIfam" id="TIGR00796">
    <property type="entry name" value="livcs"/>
    <property type="match status" value="1"/>
</dbReference>
<dbReference type="InterPro" id="IPR004685">
    <property type="entry name" value="Brnchd-chn_aa_trnsp_Livcs"/>
</dbReference>
<evidence type="ECO:0000313" key="10">
    <source>
        <dbReference type="EMBL" id="TCW00545.1"/>
    </source>
</evidence>
<comment type="similarity">
    <text evidence="2 9">Belongs to the branched chain amino acid transporter family.</text>
</comment>
<dbReference type="PANTHER" id="PTHR30588:SF0">
    <property type="entry name" value="BRANCHED-CHAIN AMINO ACID PERMEASE BRNQ"/>
    <property type="match status" value="1"/>
</dbReference>
<evidence type="ECO:0000256" key="4">
    <source>
        <dbReference type="ARBA" id="ARBA00022475"/>
    </source>
</evidence>
<evidence type="ECO:0000256" key="1">
    <source>
        <dbReference type="ARBA" id="ARBA00004651"/>
    </source>
</evidence>
<feature type="transmembrane region" description="Helical" evidence="9">
    <location>
        <begin position="9"/>
        <end position="28"/>
    </location>
</feature>